<reference evidence="2 3" key="1">
    <citation type="submission" date="2021-01" db="EMBL/GenBank/DDBJ databases">
        <title>Genomic Encyclopedia of Type Strains, Phase IV (KMG-IV): sequencing the most valuable type-strain genomes for metagenomic binning, comparative biology and taxonomic classification.</title>
        <authorList>
            <person name="Goeker M."/>
        </authorList>
    </citation>
    <scope>NUCLEOTIDE SEQUENCE [LARGE SCALE GENOMIC DNA]</scope>
    <source>
        <strain evidence="2 3">DSM 23711</strain>
    </source>
</reference>
<gene>
    <name evidence="2" type="ORF">JOC48_004198</name>
</gene>
<dbReference type="CDD" id="cd03801">
    <property type="entry name" value="GT4_PimA-like"/>
    <property type="match status" value="1"/>
</dbReference>
<accession>A0ABS2N6A3</accession>
<dbReference type="EMBL" id="JAFBDR010000040">
    <property type="protein sequence ID" value="MBM7573631.1"/>
    <property type="molecule type" value="Genomic_DNA"/>
</dbReference>
<dbReference type="SUPFAM" id="SSF53756">
    <property type="entry name" value="UDP-Glycosyltransferase/glycogen phosphorylase"/>
    <property type="match status" value="1"/>
</dbReference>
<dbReference type="Proteomes" id="UP001296943">
    <property type="component" value="Unassembled WGS sequence"/>
</dbReference>
<protein>
    <submittedName>
        <fullName evidence="2">Glycosyltransferase involved in cell wall biosynthesis</fullName>
    </submittedName>
</protein>
<dbReference type="Pfam" id="PF00534">
    <property type="entry name" value="Glycos_transf_1"/>
    <property type="match status" value="1"/>
</dbReference>
<name>A0ABS2N6A3_9BACI</name>
<dbReference type="InterPro" id="IPR001296">
    <property type="entry name" value="Glyco_trans_1"/>
</dbReference>
<organism evidence="2 3">
    <name type="scientific">Aquibacillus albus</name>
    <dbReference type="NCBI Taxonomy" id="1168171"/>
    <lineage>
        <taxon>Bacteria</taxon>
        <taxon>Bacillati</taxon>
        <taxon>Bacillota</taxon>
        <taxon>Bacilli</taxon>
        <taxon>Bacillales</taxon>
        <taxon>Bacillaceae</taxon>
        <taxon>Aquibacillus</taxon>
    </lineage>
</organism>
<dbReference type="PANTHER" id="PTHR46660">
    <property type="match status" value="1"/>
</dbReference>
<proteinExistence type="predicted"/>
<feature type="domain" description="Glycosyl transferase family 1" evidence="1">
    <location>
        <begin position="147"/>
        <end position="307"/>
    </location>
</feature>
<dbReference type="PANTHER" id="PTHR46660:SF2">
    <property type="entry name" value="GLYCOSYLTRANSFERASE 1 DOMAIN-CONTAINING PROTEIN 1"/>
    <property type="match status" value="1"/>
</dbReference>
<evidence type="ECO:0000313" key="2">
    <source>
        <dbReference type="EMBL" id="MBM7573631.1"/>
    </source>
</evidence>
<keyword evidence="3" id="KW-1185">Reference proteome</keyword>
<evidence type="ECO:0000313" key="3">
    <source>
        <dbReference type="Proteomes" id="UP001296943"/>
    </source>
</evidence>
<evidence type="ECO:0000259" key="1">
    <source>
        <dbReference type="Pfam" id="PF00534"/>
    </source>
</evidence>
<comment type="caution">
    <text evidence="2">The sequence shown here is derived from an EMBL/GenBank/DDBJ whole genome shotgun (WGS) entry which is preliminary data.</text>
</comment>
<sequence>MKVVLASPNFHQPRGNTVTVQRMADSLENLGIQTEIISISDDQPITVLPEADLVHGFHAYRFYRFMQQLENKPSTYIVTITGTDVNHFLFDENTRADVVTCLIEAKAIHVFNIEAKETIQTEIPEVKEKLFTIPQGTSNFPTTTFPVQKDPNSFLFVLPAGIRKIKNVPSAITMLKKLHDKDKSVRLWIVGPILEEAEGNNVKQLVKDNEEWVTYLGQVPHEQMGGIYTQANCMLNTSHSEGQSSAILEAMGFGLSVLVSDNEGNNSIVADQETGFVYKTENQFLDYAEQIMNNKALRQAIGANAKSYVDHKHSADYEAQYLLEIYQKAVKKECENMSKEEIIKLTSLSTKGG</sequence>
<dbReference type="InterPro" id="IPR052622">
    <property type="entry name" value="Glycosyltransferase_G1"/>
</dbReference>
<dbReference type="Gene3D" id="3.40.50.2000">
    <property type="entry name" value="Glycogen Phosphorylase B"/>
    <property type="match status" value="2"/>
</dbReference>